<feature type="domain" description="SLH" evidence="6">
    <location>
        <begin position="892"/>
        <end position="928"/>
    </location>
</feature>
<dbReference type="PROSITE" id="PS51272">
    <property type="entry name" value="SLH"/>
    <property type="match status" value="1"/>
</dbReference>
<dbReference type="Gene3D" id="2.60.40.4270">
    <property type="entry name" value="Listeria-Bacteroides repeat domain"/>
    <property type="match status" value="2"/>
</dbReference>
<evidence type="ECO:0000259" key="6">
    <source>
        <dbReference type="PROSITE" id="PS51272"/>
    </source>
</evidence>
<protein>
    <submittedName>
        <fullName evidence="7">Listeria/Bacterioides repeat-containing protein</fullName>
    </submittedName>
</protein>
<dbReference type="InterPro" id="IPR001119">
    <property type="entry name" value="SLH_dom"/>
</dbReference>
<dbReference type="InterPro" id="IPR052574">
    <property type="entry name" value="CDIRP"/>
</dbReference>
<feature type="chain" id="PRO_5011741118" evidence="5">
    <location>
        <begin position="30"/>
        <end position="928"/>
    </location>
</feature>
<dbReference type="SUPFAM" id="SSF52058">
    <property type="entry name" value="L domain-like"/>
    <property type="match status" value="2"/>
</dbReference>
<dbReference type="Pfam" id="PF12799">
    <property type="entry name" value="LRR_4"/>
    <property type="match status" value="2"/>
</dbReference>
<dbReference type="InterPro" id="IPR025875">
    <property type="entry name" value="Leu-rich_rpt_4"/>
</dbReference>
<dbReference type="Proteomes" id="UP000198995">
    <property type="component" value="Unassembled WGS sequence"/>
</dbReference>
<dbReference type="PANTHER" id="PTHR47566">
    <property type="match status" value="1"/>
</dbReference>
<dbReference type="GO" id="GO:0030313">
    <property type="term" value="C:cell envelope"/>
    <property type="evidence" value="ECO:0007669"/>
    <property type="project" value="UniProtKB-SubCell"/>
</dbReference>
<keyword evidence="3" id="KW-0677">Repeat</keyword>
<dbReference type="STRING" id="2741.SAMN04489866_11159"/>
<dbReference type="AlphaFoldDB" id="A0A1G6Z2B9"/>
<dbReference type="Gene3D" id="3.80.10.10">
    <property type="entry name" value="Ribonuclease Inhibitor"/>
    <property type="match status" value="2"/>
</dbReference>
<sequence>MKKRLGTGITLFVALIFVLINLPASPAWAGNVAIDETNFPDDYFRYYVSRIADADSDDKLSDPEIAAVTAIDVSLSNVKDLTGIEYFTALRRLDCDRNQLTSLDVSKNSALHTLVCYENQLKSLNISNNPALKTLKCYDNQLTSLDVSNRPALEYLDCDKNQLTKLDVSNNPALVNLSCDGNQLTNLDVSSNPALKVLTCENNQLTNLDVSNNPALETLFCYENQLTSLDTSKNPALKSLYCWENQLTNLDGINNPALETLFCRKNQLTSLDASNYPALKYLECQENKLTSLDVSKNSALVNLVCYKNQLTGLDISKNPALEYLDCDKNQLTSLDVSKNPALDELECDNNQLTSLDVSKNPALKYLDCNNNQLTSLDLSNNPALQKLYCWKNQLTSLDVSNNPALEYLSCFSNQLTNLDVSNKPALKELECGSNQLTNLDVSNKPALKELECYNNQLTSLDVSNSPALKYLECQNNKLTKLDVSKNSALKELHCYSNHLTSLNLVNNTEINDFFGKNQTYDVKVKTSDMKIPYADFPDTFDITKATNIARADSNFIVDASKPSTVTYDYATGLTGEKISVTLNITYVYTVTFNTNSGSAVSAQTITAGGHVTKPADPTKAGYTFAGWYKDAGLTTAFDFATETINADTTIYAKWTQNVPPTPVTYTLTASVDGGHGSVSPTSKTVNKDERVTLTFAPDTGYEIDTVTVNGTAVGVMSNVLDITMNENKTVIVKFKAVGTPPIGIPVTITFDKNGGTGSMANVTVNKGEAYKLPICAFTAPNGKKFKAWEVNGTEKNVGDSIKVNANTTVKAIWKEAGQPSKPHGGGVSSSTGTVTEPKEPQKPDEEKPAIDGSSAAYLAGYPDGSIRPDGVITRAESAKIIALLKEMDVSNTEKPAFGDVASGWYNPYINAVVRAGLMKGYLDGTFKP</sequence>
<dbReference type="Pfam" id="PF09479">
    <property type="entry name" value="Flg_new"/>
    <property type="match status" value="2"/>
</dbReference>
<evidence type="ECO:0000256" key="5">
    <source>
        <dbReference type="SAM" id="SignalP"/>
    </source>
</evidence>
<keyword evidence="2" id="KW-0433">Leucine-rich repeat</keyword>
<dbReference type="InterPro" id="IPR042229">
    <property type="entry name" value="Listeria/Bacterioides_rpt_sf"/>
</dbReference>
<proteinExistence type="predicted"/>
<feature type="non-terminal residue" evidence="7">
    <location>
        <position position="928"/>
    </location>
</feature>
<dbReference type="GO" id="GO:0035591">
    <property type="term" value="F:signaling adaptor activity"/>
    <property type="evidence" value="ECO:0007669"/>
    <property type="project" value="TreeGrafter"/>
</dbReference>
<dbReference type="InterPro" id="IPR032675">
    <property type="entry name" value="LRR_dom_sf"/>
</dbReference>
<dbReference type="Pfam" id="PF00395">
    <property type="entry name" value="SLH"/>
    <property type="match status" value="2"/>
</dbReference>
<dbReference type="Pfam" id="PF18998">
    <property type="entry name" value="Flg_new_2"/>
    <property type="match status" value="1"/>
</dbReference>
<dbReference type="InterPro" id="IPR013378">
    <property type="entry name" value="InlB-like_B-rpt"/>
</dbReference>
<keyword evidence="8" id="KW-1185">Reference proteome</keyword>
<dbReference type="OrthoDB" id="6372180at2"/>
<gene>
    <name evidence="7" type="ORF">SAMN04489866_11159</name>
</gene>
<dbReference type="EMBL" id="FNAF01000011">
    <property type="protein sequence ID" value="SDD96799.1"/>
    <property type="molecule type" value="Genomic_DNA"/>
</dbReference>
<dbReference type="NCBIfam" id="TIGR02543">
    <property type="entry name" value="List_Bact_rpt"/>
    <property type="match status" value="1"/>
</dbReference>
<evidence type="ECO:0000256" key="3">
    <source>
        <dbReference type="ARBA" id="ARBA00022737"/>
    </source>
</evidence>
<evidence type="ECO:0000313" key="7">
    <source>
        <dbReference type="EMBL" id="SDD96799.1"/>
    </source>
</evidence>
<reference evidence="7 8" key="1">
    <citation type="submission" date="2016-10" db="EMBL/GenBank/DDBJ databases">
        <authorList>
            <person name="de Groot N.N."/>
        </authorList>
    </citation>
    <scope>NUCLEOTIDE SEQUENCE [LARGE SCALE GENOMIC DNA]</scope>
    <source>
        <strain evidence="7 8">DSM 20475</strain>
    </source>
</reference>
<comment type="subcellular location">
    <subcellularLocation>
        <location evidence="1">Cell envelope</location>
    </subcellularLocation>
</comment>
<keyword evidence="5" id="KW-0732">Signal</keyword>
<organism evidence="7 8">
    <name type="scientific">Peptococcus niger</name>
    <dbReference type="NCBI Taxonomy" id="2741"/>
    <lineage>
        <taxon>Bacteria</taxon>
        <taxon>Bacillati</taxon>
        <taxon>Bacillota</taxon>
        <taxon>Clostridia</taxon>
        <taxon>Eubacteriales</taxon>
        <taxon>Peptococcaceae</taxon>
        <taxon>Peptococcus</taxon>
    </lineage>
</organism>
<accession>A0A1G6Z2B9</accession>
<dbReference type="SMART" id="SM00364">
    <property type="entry name" value="LRR_BAC"/>
    <property type="match status" value="13"/>
</dbReference>
<feature type="compositionally biased region" description="Basic and acidic residues" evidence="4">
    <location>
        <begin position="836"/>
        <end position="849"/>
    </location>
</feature>
<evidence type="ECO:0000256" key="4">
    <source>
        <dbReference type="SAM" id="MobiDB-lite"/>
    </source>
</evidence>
<evidence type="ECO:0000313" key="8">
    <source>
        <dbReference type="Proteomes" id="UP000198995"/>
    </source>
</evidence>
<feature type="region of interest" description="Disordered" evidence="4">
    <location>
        <begin position="815"/>
        <end position="852"/>
    </location>
</feature>
<feature type="signal peptide" evidence="5">
    <location>
        <begin position="1"/>
        <end position="29"/>
    </location>
</feature>
<dbReference type="RefSeq" id="WP_091792205.1">
    <property type="nucleotide sequence ID" value="NZ_FNAF01000011.1"/>
</dbReference>
<dbReference type="InterPro" id="IPR044060">
    <property type="entry name" value="Bacterial_rp_domain"/>
</dbReference>
<evidence type="ECO:0000256" key="2">
    <source>
        <dbReference type="ARBA" id="ARBA00022614"/>
    </source>
</evidence>
<evidence type="ECO:0000256" key="1">
    <source>
        <dbReference type="ARBA" id="ARBA00004196"/>
    </source>
</evidence>
<dbReference type="PANTHER" id="PTHR47566:SF1">
    <property type="entry name" value="PROTEIN NUD1"/>
    <property type="match status" value="1"/>
</dbReference>
<name>A0A1G6Z2B9_PEPNI</name>